<dbReference type="EMBL" id="WJXA01000007">
    <property type="protein sequence ID" value="KAF7138772.1"/>
    <property type="molecule type" value="Genomic_DNA"/>
</dbReference>
<dbReference type="Proteomes" id="UP000626092">
    <property type="component" value="Unassembled WGS sequence"/>
</dbReference>
<dbReference type="OrthoDB" id="10456898at2759"/>
<accession>A0A834GNI6</accession>
<keyword evidence="3" id="KW-1185">Reference proteome</keyword>
<sequence length="112" mass="12886">MFMSWIIYYIVLNIVVCFANVPVKLEISSNIGDGGEVESLAESPISSAKVRHWFPWFQAQVGRHEVVEEILVAYPDLIYSLDEEGRIALGIAVMNRDIDIYNLTFRMRYVSR</sequence>
<feature type="transmembrane region" description="Helical" evidence="1">
    <location>
        <begin position="6"/>
        <end position="23"/>
    </location>
</feature>
<keyword evidence="1" id="KW-1133">Transmembrane helix</keyword>
<dbReference type="AlphaFoldDB" id="A0A834GNI6"/>
<gene>
    <name evidence="2" type="ORF">RHSIM_Rhsim07G0098500</name>
</gene>
<keyword evidence="1" id="KW-0812">Transmembrane</keyword>
<comment type="caution">
    <text evidence="2">The sequence shown here is derived from an EMBL/GenBank/DDBJ whole genome shotgun (WGS) entry which is preliminary data.</text>
</comment>
<reference evidence="2" key="1">
    <citation type="submission" date="2019-11" db="EMBL/GenBank/DDBJ databases">
        <authorList>
            <person name="Liu Y."/>
            <person name="Hou J."/>
            <person name="Li T.-Q."/>
            <person name="Guan C.-H."/>
            <person name="Wu X."/>
            <person name="Wu H.-Z."/>
            <person name="Ling F."/>
            <person name="Zhang R."/>
            <person name="Shi X.-G."/>
            <person name="Ren J.-P."/>
            <person name="Chen E.-F."/>
            <person name="Sun J.-M."/>
        </authorList>
    </citation>
    <scope>NUCLEOTIDE SEQUENCE</scope>
    <source>
        <strain evidence="2">Adult_tree_wgs_1</strain>
        <tissue evidence="2">Leaves</tissue>
    </source>
</reference>
<keyword evidence="1" id="KW-0472">Membrane</keyword>
<organism evidence="2 3">
    <name type="scientific">Rhododendron simsii</name>
    <name type="common">Sims's rhododendron</name>
    <dbReference type="NCBI Taxonomy" id="118357"/>
    <lineage>
        <taxon>Eukaryota</taxon>
        <taxon>Viridiplantae</taxon>
        <taxon>Streptophyta</taxon>
        <taxon>Embryophyta</taxon>
        <taxon>Tracheophyta</taxon>
        <taxon>Spermatophyta</taxon>
        <taxon>Magnoliopsida</taxon>
        <taxon>eudicotyledons</taxon>
        <taxon>Gunneridae</taxon>
        <taxon>Pentapetalae</taxon>
        <taxon>asterids</taxon>
        <taxon>Ericales</taxon>
        <taxon>Ericaceae</taxon>
        <taxon>Ericoideae</taxon>
        <taxon>Rhodoreae</taxon>
        <taxon>Rhododendron</taxon>
    </lineage>
</organism>
<evidence type="ECO:0000313" key="2">
    <source>
        <dbReference type="EMBL" id="KAF7138772.1"/>
    </source>
</evidence>
<name>A0A834GNI6_RHOSS</name>
<protein>
    <submittedName>
        <fullName evidence="2">Uncharacterized protein</fullName>
    </submittedName>
</protein>
<evidence type="ECO:0000313" key="3">
    <source>
        <dbReference type="Proteomes" id="UP000626092"/>
    </source>
</evidence>
<proteinExistence type="predicted"/>
<evidence type="ECO:0000256" key="1">
    <source>
        <dbReference type="SAM" id="Phobius"/>
    </source>
</evidence>